<protein>
    <submittedName>
        <fullName evidence="2">Uncharacterized protein</fullName>
    </submittedName>
</protein>
<feature type="compositionally biased region" description="Low complexity" evidence="1">
    <location>
        <begin position="259"/>
        <end position="268"/>
    </location>
</feature>
<accession>A0AAJ0I301</accession>
<dbReference type="GeneID" id="87872801"/>
<dbReference type="AlphaFoldDB" id="A0AAJ0I301"/>
<keyword evidence="3" id="KW-1185">Reference proteome</keyword>
<evidence type="ECO:0000313" key="3">
    <source>
        <dbReference type="Proteomes" id="UP001285908"/>
    </source>
</evidence>
<feature type="region of interest" description="Disordered" evidence="1">
    <location>
        <begin position="1"/>
        <end position="27"/>
    </location>
</feature>
<sequence>MASPSPPIPLDMAATGSLGPFPTPTHGQPGAGSFTIACSAHIKATPRTCLEILLKASEYPTWNRYCRKCIIDAQPDGNQPKDKNYKKSKSMTDKNKSNPKSGKPGEPVDIPVAVPVAEPASVTASVAGTAPRTLSPANPHSSGVSSASSAQQALPSLVDPEFLRLGTKFTFHVHMDPLSEDSSARNTALEVSRLERIDEVVKADVSSVFGSAASLPSDGGSGTDSGAKTGAAQDSGRDGGGDGGDASGAESQNDDPHPDAAAAAAAAAAPPPPPPHTVEKIEVNDTSVTTAKKDGGKPSDPQEKDKGKVAASSSSSPSKNNDKLQLRRTGFRIAWKTRPTAFMPNWMLRCERLQEFVEVHPPSRTLDEPETAYQCWETFYGVLAPVVKAAAGSQIVRGFDVWMEGLKKRAEGIEGRWERKEKDELKS</sequence>
<evidence type="ECO:0000313" key="2">
    <source>
        <dbReference type="EMBL" id="KAK3488810.1"/>
    </source>
</evidence>
<reference evidence="2 3" key="1">
    <citation type="journal article" date="2023" name="Mol. Phylogenet. Evol.">
        <title>Genome-scale phylogeny and comparative genomics of the fungal order Sordariales.</title>
        <authorList>
            <person name="Hensen N."/>
            <person name="Bonometti L."/>
            <person name="Westerberg I."/>
            <person name="Brannstrom I.O."/>
            <person name="Guillou S."/>
            <person name="Cros-Aarteil S."/>
            <person name="Calhoun S."/>
            <person name="Haridas S."/>
            <person name="Kuo A."/>
            <person name="Mondo S."/>
            <person name="Pangilinan J."/>
            <person name="Riley R."/>
            <person name="LaButti K."/>
            <person name="Andreopoulos B."/>
            <person name="Lipzen A."/>
            <person name="Chen C."/>
            <person name="Yan M."/>
            <person name="Daum C."/>
            <person name="Ng V."/>
            <person name="Clum A."/>
            <person name="Steindorff A."/>
            <person name="Ohm R.A."/>
            <person name="Martin F."/>
            <person name="Silar P."/>
            <person name="Natvig D.O."/>
            <person name="Lalanne C."/>
            <person name="Gautier V."/>
            <person name="Ament-Velasquez S.L."/>
            <person name="Kruys A."/>
            <person name="Hutchinson M.I."/>
            <person name="Powell A.J."/>
            <person name="Barry K."/>
            <person name="Miller A.N."/>
            <person name="Grigoriev I.V."/>
            <person name="Debuchy R."/>
            <person name="Gladieux P."/>
            <person name="Hiltunen Thoren M."/>
            <person name="Johannesson H."/>
        </authorList>
    </citation>
    <scope>NUCLEOTIDE SEQUENCE [LARGE SCALE GENOMIC DNA]</scope>
    <source>
        <strain evidence="2 3">FGSC 10403</strain>
    </source>
</reference>
<dbReference type="Proteomes" id="UP001285908">
    <property type="component" value="Unassembled WGS sequence"/>
</dbReference>
<feature type="compositionally biased region" description="Basic and acidic residues" evidence="1">
    <location>
        <begin position="291"/>
        <end position="308"/>
    </location>
</feature>
<dbReference type="EMBL" id="JAULSX010000006">
    <property type="protein sequence ID" value="KAK3488810.1"/>
    <property type="molecule type" value="Genomic_DNA"/>
</dbReference>
<organism evidence="2 3">
    <name type="scientific">Neurospora hispaniola</name>
    <dbReference type="NCBI Taxonomy" id="588809"/>
    <lineage>
        <taxon>Eukaryota</taxon>
        <taxon>Fungi</taxon>
        <taxon>Dikarya</taxon>
        <taxon>Ascomycota</taxon>
        <taxon>Pezizomycotina</taxon>
        <taxon>Sordariomycetes</taxon>
        <taxon>Sordariomycetidae</taxon>
        <taxon>Sordariales</taxon>
        <taxon>Sordariaceae</taxon>
        <taxon>Neurospora</taxon>
    </lineage>
</organism>
<name>A0AAJ0I301_9PEZI</name>
<feature type="region of interest" description="Disordered" evidence="1">
    <location>
        <begin position="210"/>
        <end position="325"/>
    </location>
</feature>
<dbReference type="RefSeq" id="XP_062690517.1">
    <property type="nucleotide sequence ID" value="XM_062835179.1"/>
</dbReference>
<feature type="region of interest" description="Disordered" evidence="1">
    <location>
        <begin position="76"/>
        <end position="110"/>
    </location>
</feature>
<feature type="compositionally biased region" description="Basic and acidic residues" evidence="1">
    <location>
        <begin position="79"/>
        <end position="96"/>
    </location>
</feature>
<gene>
    <name evidence="2" type="ORF">B0T23DRAFT_320593</name>
</gene>
<proteinExistence type="predicted"/>
<evidence type="ECO:0000256" key="1">
    <source>
        <dbReference type="SAM" id="MobiDB-lite"/>
    </source>
</evidence>
<comment type="caution">
    <text evidence="2">The sequence shown here is derived from an EMBL/GenBank/DDBJ whole genome shotgun (WGS) entry which is preliminary data.</text>
</comment>